<sequence>IDDQNKMLKEQLVSRLRFEPERAEVLLMLKGKCMVSEPADSSVGDNNELSSSIDKKYSILHTGVYRASTKRQHKEPVKGGGMNFGNVLSRICKEGKEESVFQPTSMSEHETMELKSSITKPASLISEKENLKERAPTTAAYKEMQQGLVLEPSYSKEICEQKKVERPSKKSLRTKVHSYDKTEPLDDDVIVHILRLRGKLGWQTKLPPCEWLSRETPVSRLQKFTLTKPLLLEDSGEFIYCLHRNRDNLKAPYNPYDLQVVSTHTAMKNEAYWTVTASFVSKFSAGNKLGEMETTPVPQWLHERHLFFNLLNINFFYNFRLKKYFLLWKDNVRRSKANKTKSV</sequence>
<dbReference type="OrthoDB" id="424310at2759"/>
<reference evidence="1 2" key="1">
    <citation type="submission" date="2019-09" db="EMBL/GenBank/DDBJ databases">
        <title>Bird 10,000 Genomes (B10K) Project - Family phase.</title>
        <authorList>
            <person name="Zhang G."/>
        </authorList>
    </citation>
    <scope>NUCLEOTIDE SEQUENCE [LARGE SCALE GENOMIC DNA]</scope>
    <source>
        <strain evidence="1">B10K-DU-001-04</strain>
        <tissue evidence="1">Muscle</tissue>
    </source>
</reference>
<gene>
    <name evidence="1" type="primary">Dnah14</name>
    <name evidence="1" type="ORF">EUBBOU_R06185</name>
</gene>
<feature type="non-terminal residue" evidence="1">
    <location>
        <position position="1"/>
    </location>
</feature>
<evidence type="ECO:0000313" key="1">
    <source>
        <dbReference type="EMBL" id="NXF97828.1"/>
    </source>
</evidence>
<name>A0A7K8Y4T3_9PICI</name>
<proteinExistence type="predicted"/>
<evidence type="ECO:0000313" key="2">
    <source>
        <dbReference type="Proteomes" id="UP000583613"/>
    </source>
</evidence>
<organism evidence="1 2">
    <name type="scientific">Eubucco bourcierii</name>
    <name type="common">red-headed barbet</name>
    <dbReference type="NCBI Taxonomy" id="91767"/>
    <lineage>
        <taxon>Eukaryota</taxon>
        <taxon>Metazoa</taxon>
        <taxon>Chordata</taxon>
        <taxon>Craniata</taxon>
        <taxon>Vertebrata</taxon>
        <taxon>Euteleostomi</taxon>
        <taxon>Archelosauria</taxon>
        <taxon>Archosauria</taxon>
        <taxon>Dinosauria</taxon>
        <taxon>Saurischia</taxon>
        <taxon>Theropoda</taxon>
        <taxon>Coelurosauria</taxon>
        <taxon>Aves</taxon>
        <taxon>Neognathae</taxon>
        <taxon>Neoaves</taxon>
        <taxon>Telluraves</taxon>
        <taxon>Coraciimorphae</taxon>
        <taxon>Piciformes</taxon>
        <taxon>Ramphastidae</taxon>
        <taxon>Eubucco</taxon>
    </lineage>
</organism>
<protein>
    <submittedName>
        <fullName evidence="1">DYH14 protein</fullName>
    </submittedName>
</protein>
<keyword evidence="2" id="KW-1185">Reference proteome</keyword>
<comment type="caution">
    <text evidence="1">The sequence shown here is derived from an EMBL/GenBank/DDBJ whole genome shotgun (WGS) entry which is preliminary data.</text>
</comment>
<dbReference type="AlphaFoldDB" id="A0A7K8Y4T3"/>
<dbReference type="Proteomes" id="UP000583613">
    <property type="component" value="Unassembled WGS sequence"/>
</dbReference>
<dbReference type="EMBL" id="VWZE01024848">
    <property type="protein sequence ID" value="NXF97828.1"/>
    <property type="molecule type" value="Genomic_DNA"/>
</dbReference>
<feature type="non-terminal residue" evidence="1">
    <location>
        <position position="343"/>
    </location>
</feature>
<accession>A0A7K8Y4T3</accession>